<dbReference type="Pfam" id="PF17937">
    <property type="entry name" value="TetR_C_28"/>
    <property type="match status" value="1"/>
</dbReference>
<evidence type="ECO:0000259" key="5">
    <source>
        <dbReference type="PROSITE" id="PS50977"/>
    </source>
</evidence>
<organism evidence="6 7">
    <name type="scientific">Sporosarcina ureilytica</name>
    <dbReference type="NCBI Taxonomy" id="298596"/>
    <lineage>
        <taxon>Bacteria</taxon>
        <taxon>Bacillati</taxon>
        <taxon>Bacillota</taxon>
        <taxon>Bacilli</taxon>
        <taxon>Bacillales</taxon>
        <taxon>Caryophanaceae</taxon>
        <taxon>Sporosarcina</taxon>
    </lineage>
</organism>
<evidence type="ECO:0000256" key="3">
    <source>
        <dbReference type="ARBA" id="ARBA00023163"/>
    </source>
</evidence>
<dbReference type="GO" id="GO:0003677">
    <property type="term" value="F:DNA binding"/>
    <property type="evidence" value="ECO:0007669"/>
    <property type="project" value="UniProtKB-UniRule"/>
</dbReference>
<protein>
    <submittedName>
        <fullName evidence="6">TetR family transcriptional regulator</fullName>
    </submittedName>
</protein>
<accession>A0A1D8JFW4</accession>
<dbReference type="AlphaFoldDB" id="A0A1D8JFW4"/>
<dbReference type="SUPFAM" id="SSF46689">
    <property type="entry name" value="Homeodomain-like"/>
    <property type="match status" value="1"/>
</dbReference>
<dbReference type="PROSITE" id="PS50977">
    <property type="entry name" value="HTH_TETR_2"/>
    <property type="match status" value="1"/>
</dbReference>
<dbReference type="KEGG" id="surl:BI350_08585"/>
<evidence type="ECO:0000256" key="1">
    <source>
        <dbReference type="ARBA" id="ARBA00023015"/>
    </source>
</evidence>
<dbReference type="PANTHER" id="PTHR47506">
    <property type="entry name" value="TRANSCRIPTIONAL REGULATORY PROTEIN"/>
    <property type="match status" value="1"/>
</dbReference>
<proteinExistence type="predicted"/>
<dbReference type="Proteomes" id="UP000185746">
    <property type="component" value="Chromosome"/>
</dbReference>
<evidence type="ECO:0000256" key="4">
    <source>
        <dbReference type="PROSITE-ProRule" id="PRU00335"/>
    </source>
</evidence>
<evidence type="ECO:0000256" key="2">
    <source>
        <dbReference type="ARBA" id="ARBA00023125"/>
    </source>
</evidence>
<dbReference type="Gene3D" id="1.10.357.10">
    <property type="entry name" value="Tetracycline Repressor, domain 2"/>
    <property type="match status" value="1"/>
</dbReference>
<keyword evidence="2 4" id="KW-0238">DNA-binding</keyword>
<dbReference type="InterPro" id="IPR041479">
    <property type="entry name" value="TetR_CgmR_C"/>
</dbReference>
<keyword evidence="1" id="KW-0805">Transcription regulation</keyword>
<keyword evidence="3" id="KW-0804">Transcription</keyword>
<sequence>MNRNSRRIAILDAASKIVAEKGIFDLTIDAVAEEAGISKGGLLYHYRSKEVLVEKMVEHLATNYRIKIAKSAVEDKEEKGKWTRAYLDVTFKQAYKNKDMHSGLLAAKAVNPALLNPIHEAFSEWQHEIEDDGLDPIMATIIRLATDGIWLADLFGIDPIESEQKELIYETLRKWTNE</sequence>
<dbReference type="InterPro" id="IPR009057">
    <property type="entry name" value="Homeodomain-like_sf"/>
</dbReference>
<keyword evidence="7" id="KW-1185">Reference proteome</keyword>
<dbReference type="InterPro" id="IPR036271">
    <property type="entry name" value="Tet_transcr_reg_TetR-rel_C_sf"/>
</dbReference>
<dbReference type="Pfam" id="PF00440">
    <property type="entry name" value="TetR_N"/>
    <property type="match status" value="1"/>
</dbReference>
<name>A0A1D8JFW4_9BACL</name>
<feature type="DNA-binding region" description="H-T-H motif" evidence="4">
    <location>
        <begin position="27"/>
        <end position="46"/>
    </location>
</feature>
<dbReference type="EMBL" id="CP017560">
    <property type="protein sequence ID" value="AOV07583.1"/>
    <property type="molecule type" value="Genomic_DNA"/>
</dbReference>
<evidence type="ECO:0000313" key="6">
    <source>
        <dbReference type="EMBL" id="AOV07583.1"/>
    </source>
</evidence>
<gene>
    <name evidence="6" type="ORF">BI350_08585</name>
</gene>
<dbReference type="PRINTS" id="PR00455">
    <property type="entry name" value="HTHTETR"/>
</dbReference>
<dbReference type="RefSeq" id="WP_075527715.1">
    <property type="nucleotide sequence ID" value="NZ_CP017560.1"/>
</dbReference>
<feature type="domain" description="HTH tetR-type" evidence="5">
    <location>
        <begin position="4"/>
        <end position="64"/>
    </location>
</feature>
<reference evidence="6 7" key="1">
    <citation type="submission" date="2016-09" db="EMBL/GenBank/DDBJ databases">
        <title>Complete genome sequence of the Lysinibacillus sphaericus LMG 22257, a specie of Bacillus with ureolytic activity that can effectively biodeposit calcium carbonate.</title>
        <authorList>
            <person name="Yan W."/>
        </authorList>
    </citation>
    <scope>NUCLEOTIDE SEQUENCE [LARGE SCALE GENOMIC DNA]</scope>
    <source>
        <strain evidence="6 7">LMG 22257</strain>
    </source>
</reference>
<dbReference type="SUPFAM" id="SSF48498">
    <property type="entry name" value="Tetracyclin repressor-like, C-terminal domain"/>
    <property type="match status" value="1"/>
</dbReference>
<evidence type="ECO:0000313" key="7">
    <source>
        <dbReference type="Proteomes" id="UP000185746"/>
    </source>
</evidence>
<dbReference type="PANTHER" id="PTHR47506:SF6">
    <property type="entry name" value="HTH-TYPE TRANSCRIPTIONAL REPRESSOR NEMR"/>
    <property type="match status" value="1"/>
</dbReference>
<dbReference type="InterPro" id="IPR001647">
    <property type="entry name" value="HTH_TetR"/>
</dbReference>